<reference evidence="1 2" key="1">
    <citation type="submission" date="2024-08" db="EMBL/GenBank/DDBJ databases">
        <title>Insights into the chromosomal genome structure of Flemingia macrophylla.</title>
        <authorList>
            <person name="Ding Y."/>
            <person name="Zhao Y."/>
            <person name="Bi W."/>
            <person name="Wu M."/>
            <person name="Zhao G."/>
            <person name="Gong Y."/>
            <person name="Li W."/>
            <person name="Zhang P."/>
        </authorList>
    </citation>
    <scope>NUCLEOTIDE SEQUENCE [LARGE SCALE GENOMIC DNA]</scope>
    <source>
        <strain evidence="1">DYQJB</strain>
        <tissue evidence="1">Leaf</tissue>
    </source>
</reference>
<keyword evidence="2" id="KW-1185">Reference proteome</keyword>
<evidence type="ECO:0000313" key="2">
    <source>
        <dbReference type="Proteomes" id="UP001603857"/>
    </source>
</evidence>
<accession>A0ABD1NJ18</accession>
<dbReference type="AlphaFoldDB" id="A0ABD1NJ18"/>
<dbReference type="EMBL" id="JBGMDY010000001">
    <property type="protein sequence ID" value="KAL2348081.1"/>
    <property type="molecule type" value="Genomic_DNA"/>
</dbReference>
<gene>
    <name evidence="1" type="ORF">Fmac_002081</name>
</gene>
<protein>
    <submittedName>
        <fullName evidence="1">Uncharacterized protein</fullName>
    </submittedName>
</protein>
<evidence type="ECO:0000313" key="1">
    <source>
        <dbReference type="EMBL" id="KAL2348081.1"/>
    </source>
</evidence>
<organism evidence="1 2">
    <name type="scientific">Flemingia macrophylla</name>
    <dbReference type="NCBI Taxonomy" id="520843"/>
    <lineage>
        <taxon>Eukaryota</taxon>
        <taxon>Viridiplantae</taxon>
        <taxon>Streptophyta</taxon>
        <taxon>Embryophyta</taxon>
        <taxon>Tracheophyta</taxon>
        <taxon>Spermatophyta</taxon>
        <taxon>Magnoliopsida</taxon>
        <taxon>eudicotyledons</taxon>
        <taxon>Gunneridae</taxon>
        <taxon>Pentapetalae</taxon>
        <taxon>rosids</taxon>
        <taxon>fabids</taxon>
        <taxon>Fabales</taxon>
        <taxon>Fabaceae</taxon>
        <taxon>Papilionoideae</taxon>
        <taxon>50 kb inversion clade</taxon>
        <taxon>NPAAA clade</taxon>
        <taxon>indigoferoid/millettioid clade</taxon>
        <taxon>Phaseoleae</taxon>
        <taxon>Flemingia</taxon>
    </lineage>
</organism>
<sequence>MALSALSLPFSECFILRQGAACHDILPYLKFFNWVGCQLGFHHTRSTFVANFHILSRARLKPLLLDFLDAFRRRLFHHRVRFHDILPHNALHAFARMHFLDLDLDLDAFAYPVLGRLGISSNTLRAWPTIASLAQAEISVVHL</sequence>
<proteinExistence type="predicted"/>
<name>A0ABD1NJ18_9FABA</name>
<dbReference type="Proteomes" id="UP001603857">
    <property type="component" value="Unassembled WGS sequence"/>
</dbReference>
<comment type="caution">
    <text evidence="1">The sequence shown here is derived from an EMBL/GenBank/DDBJ whole genome shotgun (WGS) entry which is preliminary data.</text>
</comment>